<dbReference type="Pfam" id="PF01007">
    <property type="entry name" value="IRK"/>
    <property type="match status" value="1"/>
</dbReference>
<evidence type="ECO:0000256" key="4">
    <source>
        <dbReference type="ARBA" id="ARBA00022692"/>
    </source>
</evidence>
<dbReference type="GO" id="GO:0005242">
    <property type="term" value="F:inward rectifier potassium channel activity"/>
    <property type="evidence" value="ECO:0007669"/>
    <property type="project" value="InterPro"/>
</dbReference>
<evidence type="ECO:0000256" key="6">
    <source>
        <dbReference type="ARBA" id="ARBA00022958"/>
    </source>
</evidence>
<evidence type="ECO:0000256" key="2">
    <source>
        <dbReference type="ARBA" id="ARBA00022448"/>
    </source>
</evidence>
<dbReference type="PANTHER" id="PTHR11767">
    <property type="entry name" value="INWARD RECTIFIER POTASSIUM CHANNEL"/>
    <property type="match status" value="1"/>
</dbReference>
<feature type="region of interest" description="Disordered" evidence="13">
    <location>
        <begin position="142"/>
        <end position="168"/>
    </location>
</feature>
<comment type="caution">
    <text evidence="17">The sequence shown here is derived from an EMBL/GenBank/DDBJ whole genome shotgun (WGS) entry which is preliminary data.</text>
</comment>
<evidence type="ECO:0000256" key="1">
    <source>
        <dbReference type="ARBA" id="ARBA00004141"/>
    </source>
</evidence>
<keyword evidence="2 12" id="KW-0813">Transport</keyword>
<dbReference type="InterPro" id="IPR016449">
    <property type="entry name" value="K_chnl_inward-rec_Kir"/>
</dbReference>
<comment type="subcellular location">
    <subcellularLocation>
        <location evidence="1 12">Membrane</location>
        <topology evidence="1 12">Multi-pass membrane protein</topology>
    </subcellularLocation>
</comment>
<evidence type="ECO:0000256" key="10">
    <source>
        <dbReference type="ARBA" id="ARBA00023303"/>
    </source>
</evidence>
<dbReference type="FunFam" id="2.60.40.1400:FF:000001">
    <property type="entry name" value="G protein-activated inward rectifier potassium channel 2"/>
    <property type="match status" value="1"/>
</dbReference>
<keyword evidence="3 12" id="KW-0633">Potassium transport</keyword>
<dbReference type="GO" id="GO:1990573">
    <property type="term" value="P:potassium ion import across plasma membrane"/>
    <property type="evidence" value="ECO:0007669"/>
    <property type="project" value="TreeGrafter"/>
</dbReference>
<dbReference type="AlphaFoldDB" id="A0AAW2I7Z8"/>
<keyword evidence="10 12" id="KW-0407">Ion channel</keyword>
<reference evidence="17" key="1">
    <citation type="journal article" date="2024" name="Gigascience">
        <title>Chromosome-level genome of the poultry shaft louse Menopon gallinae provides insight into the host-switching and adaptive evolution of parasitic lice.</title>
        <authorList>
            <person name="Xu Y."/>
            <person name="Ma L."/>
            <person name="Liu S."/>
            <person name="Liang Y."/>
            <person name="Liu Q."/>
            <person name="He Z."/>
            <person name="Tian L."/>
            <person name="Duan Y."/>
            <person name="Cai W."/>
            <person name="Li H."/>
            <person name="Song F."/>
        </authorList>
    </citation>
    <scope>NUCLEOTIDE SEQUENCE</scope>
    <source>
        <strain evidence="17">Cailab_2023a</strain>
    </source>
</reference>
<dbReference type="PANTHER" id="PTHR11767:SF113">
    <property type="entry name" value="INWARDLY RECTIFYING POTASSIUM CHANNEL 2, ISOFORM D"/>
    <property type="match status" value="1"/>
</dbReference>
<evidence type="ECO:0000256" key="12">
    <source>
        <dbReference type="RuleBase" id="RU003822"/>
    </source>
</evidence>
<dbReference type="InterPro" id="IPR013518">
    <property type="entry name" value="K_chnl_inward-rec_Kir_cyto"/>
</dbReference>
<dbReference type="SUPFAM" id="SSF81324">
    <property type="entry name" value="Voltage-gated potassium channels"/>
    <property type="match status" value="1"/>
</dbReference>
<dbReference type="GO" id="GO:0034702">
    <property type="term" value="C:monoatomic ion channel complex"/>
    <property type="evidence" value="ECO:0007669"/>
    <property type="project" value="UniProtKB-KW"/>
</dbReference>
<dbReference type="InterPro" id="IPR040445">
    <property type="entry name" value="Kir_TM"/>
</dbReference>
<protein>
    <submittedName>
        <fullName evidence="17">Uncharacterized protein</fullName>
    </submittedName>
</protein>
<dbReference type="SUPFAM" id="SSF81296">
    <property type="entry name" value="E set domains"/>
    <property type="match status" value="1"/>
</dbReference>
<dbReference type="FunFam" id="1.10.287.70:FF:000078">
    <property type="entry name" value="Putative Inward rectifier potassium channel"/>
    <property type="match status" value="1"/>
</dbReference>
<dbReference type="Gene3D" id="2.60.40.1400">
    <property type="entry name" value="G protein-activated inward rectifier potassium channel 1"/>
    <property type="match status" value="1"/>
</dbReference>
<evidence type="ECO:0000256" key="8">
    <source>
        <dbReference type="ARBA" id="ARBA00023065"/>
    </source>
</evidence>
<dbReference type="Gene3D" id="1.10.287.70">
    <property type="match status" value="1"/>
</dbReference>
<evidence type="ECO:0000256" key="3">
    <source>
        <dbReference type="ARBA" id="ARBA00022538"/>
    </source>
</evidence>
<keyword evidence="5 12" id="KW-0851">Voltage-gated channel</keyword>
<gene>
    <name evidence="17" type="ORF">PYX00_000180</name>
</gene>
<dbReference type="InterPro" id="IPR014756">
    <property type="entry name" value="Ig_E-set"/>
</dbReference>
<sequence>MEGETILKQRSSSEEGILLLSGENRNPKGSSRFIGKKLIPEFKSIHESLTNVRHKKKNHSLEASLSDERSIDEEEDEEDEHAKPTFEDDIRNIGKLIANLQSIADSISAKYEKEFDLCKTKQLNFRSQDDIINEASDFLIPSEQKRRSRKPPRISLLQSQSFPPLSRTKSEADPAFFFVNERLIDSKSIVLPEIKWSDANSITSPCSTVPDSPFESRNRYRKKFLRYPKRSVLKNGECNVLKKSSLSKRRLRYLQDIFTTLVDVKWRWTLIVFALSFIMSWLFYAGIYWLIAYAHGDFEHLEDESWTPCVQSLNNFASCFLFSVETQHTIGYGGRSTNEECPEAIFVMCIQSITGVMISAFMAGIFFAKMARPKQRRQTLLFSRKAVICQRDGQLCLMFRVGDMRKSHIIGTNITAHIFRTRTTREGEELPQYQCELTVSADGCDSNLFFIWPLTMVHVIDRKSPLYSISAQELLHETFEIVAILEGTVESTGQTTQARTSYLPGEIKWGHRFESILSYNEERQSYEVDYKKFNNTVKVSTPLCSARDLDDLDRLYRAQSELPESHTIDMDVDN</sequence>
<dbReference type="Pfam" id="PF17655">
    <property type="entry name" value="IRK_C"/>
    <property type="match status" value="1"/>
</dbReference>
<comment type="catalytic activity">
    <reaction evidence="11">
        <text>K(+)(in) = K(+)(out)</text>
        <dbReference type="Rhea" id="RHEA:29463"/>
        <dbReference type="ChEBI" id="CHEBI:29103"/>
    </reaction>
</comment>
<evidence type="ECO:0000313" key="17">
    <source>
        <dbReference type="EMBL" id="KAL0278334.1"/>
    </source>
</evidence>
<dbReference type="PRINTS" id="PR01320">
    <property type="entry name" value="KIRCHANNEL"/>
</dbReference>
<dbReference type="GO" id="GO:0034765">
    <property type="term" value="P:regulation of monoatomic ion transmembrane transport"/>
    <property type="evidence" value="ECO:0007669"/>
    <property type="project" value="TreeGrafter"/>
</dbReference>
<dbReference type="EMBL" id="JARGDH010000001">
    <property type="protein sequence ID" value="KAL0278335.1"/>
    <property type="molecule type" value="Genomic_DNA"/>
</dbReference>
<comment type="similarity">
    <text evidence="12">Belongs to the inward rectifier-type potassium channel (TC 1.A.2.1) family.</text>
</comment>
<evidence type="ECO:0000256" key="7">
    <source>
        <dbReference type="ARBA" id="ARBA00022989"/>
    </source>
</evidence>
<keyword evidence="6 12" id="KW-0630">Potassium</keyword>
<name>A0AAW2I7Z8_9NEOP</name>
<feature type="transmembrane region" description="Helical" evidence="14">
    <location>
        <begin position="344"/>
        <end position="368"/>
    </location>
</feature>
<evidence type="ECO:0000256" key="14">
    <source>
        <dbReference type="SAM" id="Phobius"/>
    </source>
</evidence>
<feature type="region of interest" description="Disordered" evidence="13">
    <location>
        <begin position="53"/>
        <end position="87"/>
    </location>
</feature>
<dbReference type="GO" id="GO:0005886">
    <property type="term" value="C:plasma membrane"/>
    <property type="evidence" value="ECO:0007669"/>
    <property type="project" value="TreeGrafter"/>
</dbReference>
<feature type="compositionally biased region" description="Acidic residues" evidence="13">
    <location>
        <begin position="70"/>
        <end position="79"/>
    </location>
</feature>
<feature type="transmembrane region" description="Helical" evidence="14">
    <location>
        <begin position="268"/>
        <end position="291"/>
    </location>
</feature>
<keyword evidence="9 14" id="KW-0472">Membrane</keyword>
<keyword evidence="8 12" id="KW-0406">Ion transport</keyword>
<evidence type="ECO:0000259" key="16">
    <source>
        <dbReference type="Pfam" id="PF17655"/>
    </source>
</evidence>
<keyword evidence="7 14" id="KW-1133">Transmembrane helix</keyword>
<evidence type="ECO:0000256" key="13">
    <source>
        <dbReference type="SAM" id="MobiDB-lite"/>
    </source>
</evidence>
<accession>A0AAW2I7Z8</accession>
<feature type="domain" description="Inward rectifier potassium channel C-terminal" evidence="16">
    <location>
        <begin position="380"/>
        <end position="551"/>
    </location>
</feature>
<evidence type="ECO:0000256" key="9">
    <source>
        <dbReference type="ARBA" id="ARBA00023136"/>
    </source>
</evidence>
<evidence type="ECO:0000256" key="5">
    <source>
        <dbReference type="ARBA" id="ARBA00022882"/>
    </source>
</evidence>
<proteinExistence type="inferred from homology"/>
<evidence type="ECO:0000256" key="11">
    <source>
        <dbReference type="ARBA" id="ARBA00034430"/>
    </source>
</evidence>
<keyword evidence="4 12" id="KW-0812">Transmembrane</keyword>
<evidence type="ECO:0000259" key="15">
    <source>
        <dbReference type="Pfam" id="PF01007"/>
    </source>
</evidence>
<feature type="domain" description="Potassium channel inwardly rectifying transmembrane" evidence="15">
    <location>
        <begin position="232"/>
        <end position="373"/>
    </location>
</feature>
<organism evidence="17">
    <name type="scientific">Menopon gallinae</name>
    <name type="common">poultry shaft louse</name>
    <dbReference type="NCBI Taxonomy" id="328185"/>
    <lineage>
        <taxon>Eukaryota</taxon>
        <taxon>Metazoa</taxon>
        <taxon>Ecdysozoa</taxon>
        <taxon>Arthropoda</taxon>
        <taxon>Hexapoda</taxon>
        <taxon>Insecta</taxon>
        <taxon>Pterygota</taxon>
        <taxon>Neoptera</taxon>
        <taxon>Paraneoptera</taxon>
        <taxon>Psocodea</taxon>
        <taxon>Troctomorpha</taxon>
        <taxon>Phthiraptera</taxon>
        <taxon>Amblycera</taxon>
        <taxon>Menoponidae</taxon>
        <taxon>Menopon</taxon>
    </lineage>
</organism>
<dbReference type="EMBL" id="JARGDH010000001">
    <property type="protein sequence ID" value="KAL0278334.1"/>
    <property type="molecule type" value="Genomic_DNA"/>
</dbReference>
<dbReference type="InterPro" id="IPR041647">
    <property type="entry name" value="IRK_C"/>
</dbReference>
<feature type="compositionally biased region" description="Low complexity" evidence="13">
    <location>
        <begin position="155"/>
        <end position="166"/>
    </location>
</feature>